<sequence>MGPKTSSPKGMTMSQQLPPLSERKYKFASKLPTPLKSKNHAN</sequence>
<protein>
    <submittedName>
        <fullName evidence="4">Ovule protein</fullName>
    </submittedName>
</protein>
<evidence type="ECO:0000256" key="1">
    <source>
        <dbReference type="SAM" id="MobiDB-lite"/>
    </source>
</evidence>
<reference evidence="2 3" key="2">
    <citation type="submission" date="2018-11" db="EMBL/GenBank/DDBJ databases">
        <authorList>
            <consortium name="Pathogen Informatics"/>
        </authorList>
    </citation>
    <scope>NUCLEOTIDE SEQUENCE [LARGE SCALE GENOMIC DNA]</scope>
</reference>
<evidence type="ECO:0000313" key="4">
    <source>
        <dbReference type="WBParaSite" id="ASIM_0000314601-mRNA-1"/>
    </source>
</evidence>
<evidence type="ECO:0000313" key="3">
    <source>
        <dbReference type="Proteomes" id="UP000267096"/>
    </source>
</evidence>
<name>A0A0M3J6G0_ANISI</name>
<dbReference type="Proteomes" id="UP000267096">
    <property type="component" value="Unassembled WGS sequence"/>
</dbReference>
<reference evidence="4" key="1">
    <citation type="submission" date="2017-02" db="UniProtKB">
        <authorList>
            <consortium name="WormBaseParasite"/>
        </authorList>
    </citation>
    <scope>IDENTIFICATION</scope>
</reference>
<feature type="compositionally biased region" description="Polar residues" evidence="1">
    <location>
        <begin position="1"/>
        <end position="18"/>
    </location>
</feature>
<dbReference type="EMBL" id="UYRR01004348">
    <property type="protein sequence ID" value="VDK20982.1"/>
    <property type="molecule type" value="Genomic_DNA"/>
</dbReference>
<proteinExistence type="predicted"/>
<organism evidence="4">
    <name type="scientific">Anisakis simplex</name>
    <name type="common">Herring worm</name>
    <dbReference type="NCBI Taxonomy" id="6269"/>
    <lineage>
        <taxon>Eukaryota</taxon>
        <taxon>Metazoa</taxon>
        <taxon>Ecdysozoa</taxon>
        <taxon>Nematoda</taxon>
        <taxon>Chromadorea</taxon>
        <taxon>Rhabditida</taxon>
        <taxon>Spirurina</taxon>
        <taxon>Ascaridomorpha</taxon>
        <taxon>Ascaridoidea</taxon>
        <taxon>Anisakidae</taxon>
        <taxon>Anisakis</taxon>
        <taxon>Anisakis simplex complex</taxon>
    </lineage>
</organism>
<evidence type="ECO:0000313" key="2">
    <source>
        <dbReference type="EMBL" id="VDK20982.1"/>
    </source>
</evidence>
<dbReference type="WBParaSite" id="ASIM_0000314601-mRNA-1">
    <property type="protein sequence ID" value="ASIM_0000314601-mRNA-1"/>
    <property type="gene ID" value="ASIM_0000314601"/>
</dbReference>
<gene>
    <name evidence="2" type="ORF">ASIM_LOCUS2992</name>
</gene>
<feature type="region of interest" description="Disordered" evidence="1">
    <location>
        <begin position="1"/>
        <end position="42"/>
    </location>
</feature>
<accession>A0A0M3J6G0</accession>
<dbReference type="AlphaFoldDB" id="A0A0M3J6G0"/>
<keyword evidence="3" id="KW-1185">Reference proteome</keyword>